<keyword evidence="2" id="KW-1185">Reference proteome</keyword>
<organism evidence="1 2">
    <name type="scientific">Lichtheimia corymbifera JMRC:FSU:9682</name>
    <dbReference type="NCBI Taxonomy" id="1263082"/>
    <lineage>
        <taxon>Eukaryota</taxon>
        <taxon>Fungi</taxon>
        <taxon>Fungi incertae sedis</taxon>
        <taxon>Mucoromycota</taxon>
        <taxon>Mucoromycotina</taxon>
        <taxon>Mucoromycetes</taxon>
        <taxon>Mucorales</taxon>
        <taxon>Lichtheimiaceae</taxon>
        <taxon>Lichtheimia</taxon>
    </lineage>
</organism>
<dbReference type="AlphaFoldDB" id="A0A068SEK6"/>
<dbReference type="VEuPathDB" id="FungiDB:LCOR_11054.1"/>
<accession>A0A068SEK6</accession>
<dbReference type="Proteomes" id="UP000027586">
    <property type="component" value="Unassembled WGS sequence"/>
</dbReference>
<comment type="caution">
    <text evidence="1">The sequence shown here is derived from an EMBL/GenBank/DDBJ whole genome shotgun (WGS) entry which is preliminary data.</text>
</comment>
<proteinExistence type="predicted"/>
<sequence>MLAFQSWAFTIAATRHKVSFPFIPWVASLRHNYYLRSTWYAVLLLLGGYCSYLSNDTWLWDQDEDSTRSRLLASWWHAATTQSYGGIQNEAHTVYWAQSGFVLLYAISDIARRHCIYGIKDGIMTRDSFLYR</sequence>
<evidence type="ECO:0000313" key="1">
    <source>
        <dbReference type="EMBL" id="CDH60267.1"/>
    </source>
</evidence>
<reference evidence="1" key="1">
    <citation type="submission" date="2013-08" db="EMBL/GenBank/DDBJ databases">
        <title>Gene expansion shapes genome architecture in the human pathogen Lichtheimia corymbifera: an evolutionary genomics analysis in the ancient terrestrial Mucorales (Mucoromycotina).</title>
        <authorList>
            <person name="Schwartze V.U."/>
            <person name="Winter S."/>
            <person name="Shelest E."/>
            <person name="Marcet-Houben M."/>
            <person name="Horn F."/>
            <person name="Wehner S."/>
            <person name="Hoffmann K."/>
            <person name="Riege K."/>
            <person name="Sammeth M."/>
            <person name="Nowrousian M."/>
            <person name="Valiante V."/>
            <person name="Linde J."/>
            <person name="Jacobsen I.D."/>
            <person name="Marz M."/>
            <person name="Brakhage A.A."/>
            <person name="Gabaldon T."/>
            <person name="Bocker S."/>
            <person name="Voigt K."/>
        </authorList>
    </citation>
    <scope>NUCLEOTIDE SEQUENCE [LARGE SCALE GENOMIC DNA]</scope>
    <source>
        <strain evidence="1">FSU 9682</strain>
    </source>
</reference>
<dbReference type="EMBL" id="CBTN010000087">
    <property type="protein sequence ID" value="CDH60267.1"/>
    <property type="molecule type" value="Genomic_DNA"/>
</dbReference>
<evidence type="ECO:0000313" key="2">
    <source>
        <dbReference type="Proteomes" id="UP000027586"/>
    </source>
</evidence>
<protein>
    <submittedName>
        <fullName evidence="1">Uncharacterized protein</fullName>
    </submittedName>
</protein>
<gene>
    <name evidence="1" type="ORF">LCOR_11054.1</name>
</gene>
<name>A0A068SEK6_9FUNG</name>